<comment type="caution">
    <text evidence="2">The sequence shown here is derived from an EMBL/GenBank/DDBJ whole genome shotgun (WGS) entry which is preliminary data.</text>
</comment>
<feature type="compositionally biased region" description="Basic and acidic residues" evidence="1">
    <location>
        <begin position="80"/>
        <end position="98"/>
    </location>
</feature>
<feature type="region of interest" description="Disordered" evidence="1">
    <location>
        <begin position="80"/>
        <end position="138"/>
    </location>
</feature>
<evidence type="ECO:0000256" key="1">
    <source>
        <dbReference type="SAM" id="MobiDB-lite"/>
    </source>
</evidence>
<protein>
    <submittedName>
        <fullName evidence="2">Uncharacterized protein</fullName>
    </submittedName>
</protein>
<sequence length="170" mass="19591">MLSTSNLKRNPSSFPICRNLLLPPQRNHQGINDTVAHSRYRHRTPLLLPHIAFSTQPLCHRKGQYVQGCITSHDLERLKEKVHELNQGEQEEPTKPGTEESTNETETELVSNNEEEESDKEPVKYREPRIEPEEEPVKLSVEPKYTTLLPTSVHVKKKVVLRENQDKVKG</sequence>
<feature type="compositionally biased region" description="Basic and acidic residues" evidence="1">
    <location>
        <begin position="120"/>
        <end position="137"/>
    </location>
</feature>
<evidence type="ECO:0000313" key="3">
    <source>
        <dbReference type="Proteomes" id="UP001358586"/>
    </source>
</evidence>
<feature type="compositionally biased region" description="Acidic residues" evidence="1">
    <location>
        <begin position="101"/>
        <end position="119"/>
    </location>
</feature>
<evidence type="ECO:0000313" key="2">
    <source>
        <dbReference type="EMBL" id="KAK5839502.1"/>
    </source>
</evidence>
<name>A0ABR0QJL0_GOSAR</name>
<reference evidence="2 3" key="1">
    <citation type="submission" date="2023-03" db="EMBL/GenBank/DDBJ databases">
        <title>WGS of Gossypium arboreum.</title>
        <authorList>
            <person name="Yu D."/>
        </authorList>
    </citation>
    <scope>NUCLEOTIDE SEQUENCE [LARGE SCALE GENOMIC DNA]</scope>
    <source>
        <tissue evidence="2">Leaf</tissue>
    </source>
</reference>
<gene>
    <name evidence="2" type="ORF">PVK06_008299</name>
</gene>
<dbReference type="Proteomes" id="UP001358586">
    <property type="component" value="Chromosome 3"/>
</dbReference>
<organism evidence="2 3">
    <name type="scientific">Gossypium arboreum</name>
    <name type="common">Tree cotton</name>
    <name type="synonym">Gossypium nanking</name>
    <dbReference type="NCBI Taxonomy" id="29729"/>
    <lineage>
        <taxon>Eukaryota</taxon>
        <taxon>Viridiplantae</taxon>
        <taxon>Streptophyta</taxon>
        <taxon>Embryophyta</taxon>
        <taxon>Tracheophyta</taxon>
        <taxon>Spermatophyta</taxon>
        <taxon>Magnoliopsida</taxon>
        <taxon>eudicotyledons</taxon>
        <taxon>Gunneridae</taxon>
        <taxon>Pentapetalae</taxon>
        <taxon>rosids</taxon>
        <taxon>malvids</taxon>
        <taxon>Malvales</taxon>
        <taxon>Malvaceae</taxon>
        <taxon>Malvoideae</taxon>
        <taxon>Gossypium</taxon>
    </lineage>
</organism>
<accession>A0ABR0QJL0</accession>
<keyword evidence="3" id="KW-1185">Reference proteome</keyword>
<proteinExistence type="predicted"/>
<dbReference type="EMBL" id="JARKNE010000003">
    <property type="protein sequence ID" value="KAK5839502.1"/>
    <property type="molecule type" value="Genomic_DNA"/>
</dbReference>